<comment type="caution">
    <text evidence="1">The sequence shown here is derived from an EMBL/GenBank/DDBJ whole genome shotgun (WGS) entry which is preliminary data.</text>
</comment>
<gene>
    <name evidence="1" type="ORF">BWY04_01401</name>
</gene>
<name>A0A1V5ZJ80_9BACT</name>
<dbReference type="EMBL" id="MWDB01000051">
    <property type="protein sequence ID" value="OQB40253.1"/>
    <property type="molecule type" value="Genomic_DNA"/>
</dbReference>
<organism evidence="1">
    <name type="scientific">candidate division CPR1 bacterium ADurb.Bin160</name>
    <dbReference type="NCBI Taxonomy" id="1852826"/>
    <lineage>
        <taxon>Bacteria</taxon>
        <taxon>candidate division CPR1</taxon>
    </lineage>
</organism>
<proteinExistence type="predicted"/>
<reference evidence="1" key="1">
    <citation type="submission" date="2017-02" db="EMBL/GenBank/DDBJ databases">
        <title>Delving into the versatile metabolic prowess of the omnipresent phylum Bacteroidetes.</title>
        <authorList>
            <person name="Nobu M.K."/>
            <person name="Mei R."/>
            <person name="Narihiro T."/>
            <person name="Kuroda K."/>
            <person name="Liu W.-T."/>
        </authorList>
    </citation>
    <scope>NUCLEOTIDE SEQUENCE</scope>
    <source>
        <strain evidence="1">ADurb.Bin160</strain>
    </source>
</reference>
<protein>
    <submittedName>
        <fullName evidence="1">Uncharacterized protein</fullName>
    </submittedName>
</protein>
<sequence length="71" mass="8408">MHYFIKWNKKNEITKNPLSKSKKEANLENSKINNININVDTIKLDFVINNFTEIQNKIQDFEIKQSLSILL</sequence>
<dbReference type="AlphaFoldDB" id="A0A1V5ZJ80"/>
<accession>A0A1V5ZJ80</accession>
<dbReference type="Proteomes" id="UP000485621">
    <property type="component" value="Unassembled WGS sequence"/>
</dbReference>
<evidence type="ECO:0000313" key="1">
    <source>
        <dbReference type="EMBL" id="OQB40253.1"/>
    </source>
</evidence>